<dbReference type="SUPFAM" id="SSF52172">
    <property type="entry name" value="CheY-like"/>
    <property type="match status" value="1"/>
</dbReference>
<name>A0A382LQG3_9ZZZZ</name>
<dbReference type="EMBL" id="UINC01088625">
    <property type="protein sequence ID" value="SVC39024.1"/>
    <property type="molecule type" value="Genomic_DNA"/>
</dbReference>
<dbReference type="PANTHER" id="PTHR44591">
    <property type="entry name" value="STRESS RESPONSE REGULATOR PROTEIN 1"/>
    <property type="match status" value="1"/>
</dbReference>
<sequence>ESSQEVDDEVKSAEVTDVSGETDTNADAAWLGEGGKILVVDDDSANRDLLSRRLDRHKYENVAVESGEEALTLLETERFDLVLLDLMMPGISGLETLERLKADRRLRNIPVIMLTAADSVDSMVQCVLKGAEDYIFKPFNPVLLRARIGACLEKVRLRQQLTYRLKIFISSPGDVIPERRVAKQVIGQLNEEFMGRVFLVPVLWEEEPLLASSTFQAQIDPPNETDIYVGILWSRIGSPLPESILRPDGTRYDSGTAFEFEDAMNAYKEKGRPEILLYRKLGAPSLPLDDREQVMDRLDQIDLLDRYVNKWFIGEDGSYVGAFHNFETDEQLEVMLETHLRKLVDKQLLEDEK</sequence>
<organism evidence="8">
    <name type="scientific">marine metagenome</name>
    <dbReference type="NCBI Taxonomy" id="408172"/>
    <lineage>
        <taxon>unclassified sequences</taxon>
        <taxon>metagenomes</taxon>
        <taxon>ecological metagenomes</taxon>
    </lineage>
</organism>
<evidence type="ECO:0000256" key="2">
    <source>
        <dbReference type="ARBA" id="ARBA00023012"/>
    </source>
</evidence>
<evidence type="ECO:0000256" key="4">
    <source>
        <dbReference type="ARBA" id="ARBA00023125"/>
    </source>
</evidence>
<keyword evidence="1" id="KW-0597">Phosphoprotein</keyword>
<evidence type="ECO:0000256" key="1">
    <source>
        <dbReference type="ARBA" id="ARBA00022553"/>
    </source>
</evidence>
<dbReference type="PROSITE" id="PS50110">
    <property type="entry name" value="RESPONSE_REGULATORY"/>
    <property type="match status" value="1"/>
</dbReference>
<dbReference type="FunFam" id="3.40.50.2300:FF:000001">
    <property type="entry name" value="DNA-binding response regulator PhoB"/>
    <property type="match status" value="1"/>
</dbReference>
<feature type="region of interest" description="Disordered" evidence="6">
    <location>
        <begin position="1"/>
        <end position="26"/>
    </location>
</feature>
<protein>
    <recommendedName>
        <fullName evidence="7">Response regulatory domain-containing protein</fullName>
    </recommendedName>
</protein>
<keyword evidence="4" id="KW-0238">DNA-binding</keyword>
<evidence type="ECO:0000256" key="5">
    <source>
        <dbReference type="ARBA" id="ARBA00023163"/>
    </source>
</evidence>
<keyword evidence="3" id="KW-0805">Transcription regulation</keyword>
<dbReference type="GO" id="GO:0000160">
    <property type="term" value="P:phosphorelay signal transduction system"/>
    <property type="evidence" value="ECO:0007669"/>
    <property type="project" value="UniProtKB-KW"/>
</dbReference>
<dbReference type="GO" id="GO:0003677">
    <property type="term" value="F:DNA binding"/>
    <property type="evidence" value="ECO:0007669"/>
    <property type="project" value="UniProtKB-KW"/>
</dbReference>
<dbReference type="Gene3D" id="3.40.50.2300">
    <property type="match status" value="1"/>
</dbReference>
<keyword evidence="2" id="KW-0902">Two-component regulatory system</keyword>
<feature type="domain" description="Response regulatory" evidence="7">
    <location>
        <begin position="36"/>
        <end position="152"/>
    </location>
</feature>
<accession>A0A382LQG3</accession>
<dbReference type="SMART" id="SM00448">
    <property type="entry name" value="REC"/>
    <property type="match status" value="1"/>
</dbReference>
<dbReference type="InterPro" id="IPR050595">
    <property type="entry name" value="Bact_response_regulator"/>
</dbReference>
<dbReference type="AlphaFoldDB" id="A0A382LQG3"/>
<proteinExistence type="predicted"/>
<reference evidence="8" key="1">
    <citation type="submission" date="2018-05" db="EMBL/GenBank/DDBJ databases">
        <authorList>
            <person name="Lanie J.A."/>
            <person name="Ng W.-L."/>
            <person name="Kazmierczak K.M."/>
            <person name="Andrzejewski T.M."/>
            <person name="Davidsen T.M."/>
            <person name="Wayne K.J."/>
            <person name="Tettelin H."/>
            <person name="Glass J.I."/>
            <person name="Rusch D."/>
            <person name="Podicherti R."/>
            <person name="Tsui H.-C.T."/>
            <person name="Winkler M.E."/>
        </authorList>
    </citation>
    <scope>NUCLEOTIDE SEQUENCE</scope>
</reference>
<dbReference type="PANTHER" id="PTHR44591:SF3">
    <property type="entry name" value="RESPONSE REGULATORY DOMAIN-CONTAINING PROTEIN"/>
    <property type="match status" value="1"/>
</dbReference>
<keyword evidence="5" id="KW-0804">Transcription</keyword>
<evidence type="ECO:0000256" key="6">
    <source>
        <dbReference type="SAM" id="MobiDB-lite"/>
    </source>
</evidence>
<dbReference type="Pfam" id="PF00072">
    <property type="entry name" value="Response_reg"/>
    <property type="match status" value="1"/>
</dbReference>
<feature type="non-terminal residue" evidence="8">
    <location>
        <position position="1"/>
    </location>
</feature>
<gene>
    <name evidence="8" type="ORF">METZ01_LOCUS291878</name>
</gene>
<evidence type="ECO:0000313" key="8">
    <source>
        <dbReference type="EMBL" id="SVC39024.1"/>
    </source>
</evidence>
<dbReference type="InterPro" id="IPR001789">
    <property type="entry name" value="Sig_transdc_resp-reg_receiver"/>
</dbReference>
<evidence type="ECO:0000256" key="3">
    <source>
        <dbReference type="ARBA" id="ARBA00023015"/>
    </source>
</evidence>
<dbReference type="InterPro" id="IPR011006">
    <property type="entry name" value="CheY-like_superfamily"/>
</dbReference>
<evidence type="ECO:0000259" key="7">
    <source>
        <dbReference type="PROSITE" id="PS50110"/>
    </source>
</evidence>